<accession>A0A4S4KZS4</accession>
<keyword evidence="2" id="KW-1185">Reference proteome</keyword>
<dbReference type="EMBL" id="SGPK01000347">
    <property type="protein sequence ID" value="THH04404.1"/>
    <property type="molecule type" value="Genomic_DNA"/>
</dbReference>
<proteinExistence type="predicted"/>
<protein>
    <submittedName>
        <fullName evidence="1">Uncharacterized protein</fullName>
    </submittedName>
</protein>
<evidence type="ECO:0000313" key="2">
    <source>
        <dbReference type="Proteomes" id="UP000308199"/>
    </source>
</evidence>
<dbReference type="Proteomes" id="UP000308199">
    <property type="component" value="Unassembled WGS sequence"/>
</dbReference>
<evidence type="ECO:0000313" key="1">
    <source>
        <dbReference type="EMBL" id="THH04404.1"/>
    </source>
</evidence>
<gene>
    <name evidence="1" type="ORF">EW145_g5546</name>
</gene>
<comment type="caution">
    <text evidence="1">The sequence shown here is derived from an EMBL/GenBank/DDBJ whole genome shotgun (WGS) entry which is preliminary data.</text>
</comment>
<dbReference type="AlphaFoldDB" id="A0A4S4KZS4"/>
<dbReference type="OrthoDB" id="10378982at2759"/>
<organism evidence="1 2">
    <name type="scientific">Phellinidium pouzarii</name>
    <dbReference type="NCBI Taxonomy" id="167371"/>
    <lineage>
        <taxon>Eukaryota</taxon>
        <taxon>Fungi</taxon>
        <taxon>Dikarya</taxon>
        <taxon>Basidiomycota</taxon>
        <taxon>Agaricomycotina</taxon>
        <taxon>Agaricomycetes</taxon>
        <taxon>Hymenochaetales</taxon>
        <taxon>Hymenochaetaceae</taxon>
        <taxon>Phellinidium</taxon>
    </lineage>
</organism>
<name>A0A4S4KZS4_9AGAM</name>
<sequence>MFSKKTRHEISLLTSTVPAHASHWNGVWLSIVFELFVEPQTRAWYSIQPWPRDRHAMYVRRTSALTVVRHNLDLSEGVGTNPAPVSDVQGVVLIDYLNTPDWGDGQAVKGLEERMRSQAEYTLGMNAGEYAYGNKALYFVMGVGPHWRYGVRDAQGFRYLCKWHNRLDDVDAYVDFLRLVELVEQL</sequence>
<reference evidence="1 2" key="1">
    <citation type="submission" date="2019-02" db="EMBL/GenBank/DDBJ databases">
        <title>Genome sequencing of the rare red list fungi Phellinidium pouzarii.</title>
        <authorList>
            <person name="Buettner E."/>
            <person name="Kellner H."/>
        </authorList>
    </citation>
    <scope>NUCLEOTIDE SEQUENCE [LARGE SCALE GENOMIC DNA]</scope>
    <source>
        <strain evidence="1 2">DSM 108285</strain>
    </source>
</reference>